<accession>A0ABZ2D8M9</accession>
<dbReference type="RefSeq" id="WP_338447008.1">
    <property type="nucleotide sequence ID" value="NZ_CP144918.1"/>
</dbReference>
<evidence type="ECO:0000256" key="5">
    <source>
        <dbReference type="SAM" id="MobiDB-lite"/>
    </source>
</evidence>
<dbReference type="InterPro" id="IPR009057">
    <property type="entry name" value="Homeodomain-like_sf"/>
</dbReference>
<dbReference type="SUPFAM" id="SSF46689">
    <property type="entry name" value="Homeodomain-like"/>
    <property type="match status" value="1"/>
</dbReference>
<keyword evidence="3" id="KW-0804">Transcription</keyword>
<dbReference type="InterPro" id="IPR001647">
    <property type="entry name" value="HTH_TetR"/>
</dbReference>
<dbReference type="PANTHER" id="PTHR30055">
    <property type="entry name" value="HTH-TYPE TRANSCRIPTIONAL REGULATOR RUTR"/>
    <property type="match status" value="1"/>
</dbReference>
<dbReference type="InterPro" id="IPR041674">
    <property type="entry name" value="TetR_C_22"/>
</dbReference>
<name>A0ABZ2D8M9_9SPHN</name>
<evidence type="ECO:0000256" key="4">
    <source>
        <dbReference type="PROSITE-ProRule" id="PRU00335"/>
    </source>
</evidence>
<dbReference type="Pfam" id="PF00440">
    <property type="entry name" value="TetR_N"/>
    <property type="match status" value="1"/>
</dbReference>
<dbReference type="Gene3D" id="1.10.357.10">
    <property type="entry name" value="Tetracycline Repressor, domain 2"/>
    <property type="match status" value="1"/>
</dbReference>
<dbReference type="PROSITE" id="PS50977">
    <property type="entry name" value="HTH_TETR_2"/>
    <property type="match status" value="1"/>
</dbReference>
<evidence type="ECO:0000256" key="2">
    <source>
        <dbReference type="ARBA" id="ARBA00023125"/>
    </source>
</evidence>
<evidence type="ECO:0000256" key="3">
    <source>
        <dbReference type="ARBA" id="ARBA00023163"/>
    </source>
</evidence>
<evidence type="ECO:0000313" key="8">
    <source>
        <dbReference type="Proteomes" id="UP001335183"/>
    </source>
</evidence>
<keyword evidence="8" id="KW-1185">Reference proteome</keyword>
<keyword evidence="2 4" id="KW-0238">DNA-binding</keyword>
<dbReference type="InterPro" id="IPR023772">
    <property type="entry name" value="DNA-bd_HTH_TetR-type_CS"/>
</dbReference>
<feature type="region of interest" description="Disordered" evidence="5">
    <location>
        <begin position="1"/>
        <end position="51"/>
    </location>
</feature>
<dbReference type="Proteomes" id="UP001335183">
    <property type="component" value="Chromosome"/>
</dbReference>
<dbReference type="Pfam" id="PF17928">
    <property type="entry name" value="TetR_C_22"/>
    <property type="match status" value="1"/>
</dbReference>
<dbReference type="InterPro" id="IPR050109">
    <property type="entry name" value="HTH-type_TetR-like_transc_reg"/>
</dbReference>
<reference evidence="7 8" key="1">
    <citation type="submission" date="2024-02" db="EMBL/GenBank/DDBJ databases">
        <title>The whole genome sequence of five bacterial samples isolated from Abu Dhabi Sabkha-shore region.</title>
        <authorList>
            <person name="Sudalaimuthuasari N."/>
            <person name="Sarfraz B."/>
            <person name="Tuyisabe J.D."/>
            <person name="Mugisha Ntwali L.D.M."/>
            <person name="Ali A.I.A.A."/>
            <person name="Almansoori S.Z.A."/>
            <person name="Alajami H.S.A."/>
            <person name="Almeqbaali A.A.S."/>
            <person name="Kundu B."/>
            <person name="Saeed E.E."/>
            <person name="Sukumarinath V."/>
            <person name="Mishra A.K."/>
            <person name="Hazzouri K.M."/>
            <person name="Almaskari R."/>
            <person name="Sharma A.K."/>
            <person name="Amiri K.M.A."/>
        </authorList>
    </citation>
    <scope>NUCLEOTIDE SEQUENCE [LARGE SCALE GENOMIC DNA]</scope>
    <source>
        <strain evidence="8">kcgeb_sd</strain>
    </source>
</reference>
<protein>
    <submittedName>
        <fullName evidence="7">TetR/AcrR family transcriptional regulator</fullName>
    </submittedName>
</protein>
<dbReference type="PRINTS" id="PR00455">
    <property type="entry name" value="HTHTETR"/>
</dbReference>
<evidence type="ECO:0000259" key="6">
    <source>
        <dbReference type="PROSITE" id="PS50977"/>
    </source>
</evidence>
<proteinExistence type="predicted"/>
<feature type="DNA-binding region" description="H-T-H motif" evidence="4">
    <location>
        <begin position="186"/>
        <end position="205"/>
    </location>
</feature>
<feature type="domain" description="HTH tetR-type" evidence="6">
    <location>
        <begin position="163"/>
        <end position="223"/>
    </location>
</feature>
<dbReference type="PROSITE" id="PS01081">
    <property type="entry name" value="HTH_TETR_1"/>
    <property type="match status" value="1"/>
</dbReference>
<dbReference type="EMBL" id="CP144918">
    <property type="protein sequence ID" value="WWA48122.1"/>
    <property type="molecule type" value="Genomic_DNA"/>
</dbReference>
<sequence>MPRTQHGHSAMPRARSPDAPNGKAAKSTATRSARLRFGGRTNDRPPASRPFRGRRRLRCFLRRCSSACDSPGPCWPRYNVRISRIQPRLKPTSRGKGPRDLNCRGNGLDARNGHGGGCGRITTGSVRGPSAEGENMASTRKKGTTGKRESPGPRKYPVQQRSQERFARILNVSAQIIADKGSDGLTMKEVAEKAEVSFGSLYQYFPDKSAVILTLAERFNERGQRCVEDVLARIDDPADLKAGICAIVDGFYELYLAEPVMRHIWHATKADRRLRDIEGGDMDAHIQILASELHRLLPQGDAAQLFNLARLLNHQIAATVRLAITLDRADAEAVLAMYKRSIPQDPFSMLG</sequence>
<dbReference type="PANTHER" id="PTHR30055:SF234">
    <property type="entry name" value="HTH-TYPE TRANSCRIPTIONAL REGULATOR BETI"/>
    <property type="match status" value="1"/>
</dbReference>
<gene>
    <name evidence="7" type="ORF">V5F89_04230</name>
</gene>
<feature type="region of interest" description="Disordered" evidence="5">
    <location>
        <begin position="86"/>
        <end position="161"/>
    </location>
</feature>
<keyword evidence="1" id="KW-0805">Transcription regulation</keyword>
<organism evidence="7 8">
    <name type="scientific">Pelagerythrobacter marensis</name>
    <dbReference type="NCBI Taxonomy" id="543877"/>
    <lineage>
        <taxon>Bacteria</taxon>
        <taxon>Pseudomonadati</taxon>
        <taxon>Pseudomonadota</taxon>
        <taxon>Alphaproteobacteria</taxon>
        <taxon>Sphingomonadales</taxon>
        <taxon>Erythrobacteraceae</taxon>
        <taxon>Pelagerythrobacter</taxon>
    </lineage>
</organism>
<evidence type="ECO:0000313" key="7">
    <source>
        <dbReference type="EMBL" id="WWA48122.1"/>
    </source>
</evidence>
<evidence type="ECO:0000256" key="1">
    <source>
        <dbReference type="ARBA" id="ARBA00023015"/>
    </source>
</evidence>